<dbReference type="InterPro" id="IPR002549">
    <property type="entry name" value="AI-2E-like"/>
</dbReference>
<dbReference type="eggNOG" id="COG0628">
    <property type="taxonomic scope" value="Bacteria"/>
</dbReference>
<dbReference type="Proteomes" id="UP000000323">
    <property type="component" value="Chromosome 1"/>
</dbReference>
<comment type="subcellular location">
    <subcellularLocation>
        <location evidence="1">Cell membrane</location>
        <topology evidence="1">Multi-pass membrane protein</topology>
    </subcellularLocation>
</comment>
<proteinExistence type="inferred from homology"/>
<sequence>MSAKQVFINTLVVLLTLAGAYLVIRLLDIIVLFVIAIIFASAISPAVAFLNRKLPLGISIAIVYLGIILVFAGILSLIIPTAVRQGMALVESGPDMVRAVERQIIELQQRFNIPVENLSGDLQEYYRRLISSAPRLAAGILNVTLSFISGLGAFVAILVMAFYWLLERRGVQSTWVGLASPSSRPEIRHIIDEIEAKIGAYARGQITLGLIVGIASFIGLTILGINYAAILALIAGISELIPIVGPIVGAIPAVLIALSQSPKQAILVVLLYVIIQQMENHLLVPKIMQRSVGLSPLTVLFVVLAGGSLMGIIGVLLAVPVASAIQVILSHTLLRREETDTLYRENEKLETPSG</sequence>
<dbReference type="OrthoDB" id="9793390at2"/>
<evidence type="ECO:0000256" key="7">
    <source>
        <dbReference type="ARBA" id="ARBA00023136"/>
    </source>
</evidence>
<feature type="transmembrane region" description="Helical" evidence="8">
    <location>
        <begin position="30"/>
        <end position="50"/>
    </location>
</feature>
<evidence type="ECO:0000256" key="6">
    <source>
        <dbReference type="ARBA" id="ARBA00022989"/>
    </source>
</evidence>
<dbReference type="GO" id="GO:0005886">
    <property type="term" value="C:plasma membrane"/>
    <property type="evidence" value="ECO:0007669"/>
    <property type="project" value="UniProtKB-SubCell"/>
</dbReference>
<evidence type="ECO:0000256" key="5">
    <source>
        <dbReference type="ARBA" id="ARBA00022692"/>
    </source>
</evidence>
<feature type="transmembrane region" description="Helical" evidence="8">
    <location>
        <begin position="206"/>
        <end position="234"/>
    </location>
</feature>
<feature type="transmembrane region" description="Helical" evidence="8">
    <location>
        <begin position="7"/>
        <end position="24"/>
    </location>
</feature>
<dbReference type="AlphaFoldDB" id="D1CBH8"/>
<comment type="similarity">
    <text evidence="2">Belongs to the autoinducer-2 exporter (AI-2E) (TC 2.A.86) family.</text>
</comment>
<keyword evidence="10" id="KW-1185">Reference proteome</keyword>
<keyword evidence="5 8" id="KW-0812">Transmembrane</keyword>
<evidence type="ECO:0000256" key="2">
    <source>
        <dbReference type="ARBA" id="ARBA00009773"/>
    </source>
</evidence>
<keyword evidence="7 8" id="KW-0472">Membrane</keyword>
<feature type="transmembrane region" description="Helical" evidence="8">
    <location>
        <begin position="62"/>
        <end position="83"/>
    </location>
</feature>
<dbReference type="HOGENOM" id="CLU_031275_8_1_0"/>
<feature type="transmembrane region" description="Helical" evidence="8">
    <location>
        <begin position="240"/>
        <end position="258"/>
    </location>
</feature>
<dbReference type="KEGG" id="ttr:Tter_1235"/>
<dbReference type="GO" id="GO:0055085">
    <property type="term" value="P:transmembrane transport"/>
    <property type="evidence" value="ECO:0007669"/>
    <property type="project" value="TreeGrafter"/>
</dbReference>
<keyword evidence="6 8" id="KW-1133">Transmembrane helix</keyword>
<dbReference type="PANTHER" id="PTHR21716">
    <property type="entry name" value="TRANSMEMBRANE PROTEIN"/>
    <property type="match status" value="1"/>
</dbReference>
<evidence type="ECO:0000256" key="4">
    <source>
        <dbReference type="ARBA" id="ARBA00022475"/>
    </source>
</evidence>
<evidence type="ECO:0000313" key="10">
    <source>
        <dbReference type="Proteomes" id="UP000000323"/>
    </source>
</evidence>
<name>D1CBH8_THET1</name>
<dbReference type="Pfam" id="PF01594">
    <property type="entry name" value="AI-2E_transport"/>
    <property type="match status" value="1"/>
</dbReference>
<dbReference type="PANTHER" id="PTHR21716:SF53">
    <property type="entry name" value="PERMEASE PERM-RELATED"/>
    <property type="match status" value="1"/>
</dbReference>
<gene>
    <name evidence="9" type="ordered locus">Tter_1235</name>
</gene>
<accession>D1CBH8</accession>
<protein>
    <recommendedName>
        <fullName evidence="11">AI-2E family transporter</fullName>
    </recommendedName>
</protein>
<evidence type="ECO:0000256" key="3">
    <source>
        <dbReference type="ARBA" id="ARBA00022448"/>
    </source>
</evidence>
<evidence type="ECO:0000256" key="1">
    <source>
        <dbReference type="ARBA" id="ARBA00004651"/>
    </source>
</evidence>
<evidence type="ECO:0000313" key="9">
    <source>
        <dbReference type="EMBL" id="ACZ42143.1"/>
    </source>
</evidence>
<dbReference type="EMBL" id="CP001825">
    <property type="protein sequence ID" value="ACZ42143.1"/>
    <property type="molecule type" value="Genomic_DNA"/>
</dbReference>
<evidence type="ECO:0000256" key="8">
    <source>
        <dbReference type="SAM" id="Phobius"/>
    </source>
</evidence>
<dbReference type="RefSeq" id="WP_012875178.1">
    <property type="nucleotide sequence ID" value="NC_013525.1"/>
</dbReference>
<feature type="transmembrane region" description="Helical" evidence="8">
    <location>
        <begin position="136"/>
        <end position="166"/>
    </location>
</feature>
<feature type="transmembrane region" description="Helical" evidence="8">
    <location>
        <begin position="296"/>
        <end position="329"/>
    </location>
</feature>
<reference evidence="10" key="1">
    <citation type="journal article" date="2010" name="Stand. Genomic Sci.">
        <title>Complete genome sequence of 'Thermobaculum terrenum' type strain (YNP1).</title>
        <authorList>
            <person name="Kiss H."/>
            <person name="Cleland D."/>
            <person name="Lapidus A."/>
            <person name="Lucas S."/>
            <person name="Glavina Del Rio T."/>
            <person name="Nolan M."/>
            <person name="Tice H."/>
            <person name="Han C."/>
            <person name="Goodwin L."/>
            <person name="Pitluck S."/>
            <person name="Liolios K."/>
            <person name="Ivanova N."/>
            <person name="Mavromatis K."/>
            <person name="Ovchinnikova G."/>
            <person name="Pati A."/>
            <person name="Chen A."/>
            <person name="Palaniappan K."/>
            <person name="Land M."/>
            <person name="Hauser L."/>
            <person name="Chang Y."/>
            <person name="Jeffries C."/>
            <person name="Lu M."/>
            <person name="Brettin T."/>
            <person name="Detter J."/>
            <person name="Goker M."/>
            <person name="Tindall B."/>
            <person name="Beck B."/>
            <person name="McDermott T."/>
            <person name="Woyke T."/>
            <person name="Bristow J."/>
            <person name="Eisen J."/>
            <person name="Markowitz V."/>
            <person name="Hugenholtz P."/>
            <person name="Kyrpides N."/>
            <person name="Klenk H."/>
            <person name="Cheng J."/>
        </authorList>
    </citation>
    <scope>NUCLEOTIDE SEQUENCE [LARGE SCALE GENOMIC DNA]</scope>
    <source>
        <strain evidence="10">ATCC BAA-798 / YNP1</strain>
    </source>
</reference>
<keyword evidence="3" id="KW-0813">Transport</keyword>
<feature type="transmembrane region" description="Helical" evidence="8">
    <location>
        <begin position="265"/>
        <end position="284"/>
    </location>
</feature>
<organism evidence="9 10">
    <name type="scientific">Thermobaculum terrenum (strain ATCC BAA-798 / CCMEE 7001 / YNP1)</name>
    <dbReference type="NCBI Taxonomy" id="525904"/>
    <lineage>
        <taxon>Bacteria</taxon>
        <taxon>Bacillati</taxon>
        <taxon>Chloroflexota</taxon>
        <taxon>Chloroflexia</taxon>
        <taxon>Candidatus Thermobaculales</taxon>
        <taxon>Candidatus Thermobaculaceae</taxon>
        <taxon>Thermobaculum</taxon>
    </lineage>
</organism>
<dbReference type="STRING" id="525904.Tter_1235"/>
<evidence type="ECO:0008006" key="11">
    <source>
        <dbReference type="Google" id="ProtNLM"/>
    </source>
</evidence>
<keyword evidence="4" id="KW-1003">Cell membrane</keyword>